<accession>A0A9W7W719</accession>
<dbReference type="GO" id="GO:0006383">
    <property type="term" value="P:transcription by RNA polymerase III"/>
    <property type="evidence" value="ECO:0007669"/>
    <property type="project" value="InterPro"/>
</dbReference>
<dbReference type="GO" id="GO:0005666">
    <property type="term" value="C:RNA polymerase III complex"/>
    <property type="evidence" value="ECO:0007669"/>
    <property type="project" value="TreeGrafter"/>
</dbReference>
<feature type="compositionally biased region" description="Basic and acidic residues" evidence="4">
    <location>
        <begin position="39"/>
        <end position="54"/>
    </location>
</feature>
<dbReference type="AlphaFoldDB" id="A0A9W7W719"/>
<feature type="compositionally biased region" description="Basic and acidic residues" evidence="4">
    <location>
        <begin position="71"/>
        <end position="82"/>
    </location>
</feature>
<dbReference type="InterPro" id="IPR024661">
    <property type="entry name" value="RNA_pol_III_Rpc31"/>
</dbReference>
<comment type="similarity">
    <text evidence="2">Belongs to the eukaryotic RPC7 RNA polymerase subunit family.</text>
</comment>
<evidence type="ECO:0000256" key="2">
    <source>
        <dbReference type="ARBA" id="ARBA00008352"/>
    </source>
</evidence>
<feature type="region of interest" description="Disordered" evidence="4">
    <location>
        <begin position="39"/>
        <end position="115"/>
    </location>
</feature>
<proteinExistence type="inferred from homology"/>
<dbReference type="Proteomes" id="UP001138500">
    <property type="component" value="Unassembled WGS sequence"/>
</dbReference>
<evidence type="ECO:0000313" key="5">
    <source>
        <dbReference type="EMBL" id="KAH9845644.1"/>
    </source>
</evidence>
<comment type="subcellular location">
    <subcellularLocation>
        <location evidence="1">Nucleus</location>
    </subcellularLocation>
</comment>
<dbReference type="OrthoDB" id="5377312at2759"/>
<evidence type="ECO:0000256" key="1">
    <source>
        <dbReference type="ARBA" id="ARBA00004123"/>
    </source>
</evidence>
<evidence type="ECO:0000313" key="6">
    <source>
        <dbReference type="Proteomes" id="UP001138500"/>
    </source>
</evidence>
<feature type="compositionally biased region" description="Gly residues" evidence="4">
    <location>
        <begin position="1"/>
        <end position="19"/>
    </location>
</feature>
<feature type="region of interest" description="Disordered" evidence="4">
    <location>
        <begin position="186"/>
        <end position="268"/>
    </location>
</feature>
<evidence type="ECO:0000256" key="3">
    <source>
        <dbReference type="ARBA" id="ARBA00023242"/>
    </source>
</evidence>
<dbReference type="PANTHER" id="PTHR15367:SF2">
    <property type="entry name" value="DNA-DIRECTED RNA POLYMERASE III SUBUNIT"/>
    <property type="match status" value="1"/>
</dbReference>
<gene>
    <name evidence="5" type="ORF">Tdes44962_MAKER06403</name>
</gene>
<feature type="compositionally biased region" description="Gly residues" evidence="4">
    <location>
        <begin position="252"/>
        <end position="268"/>
    </location>
</feature>
<comment type="caution">
    <text evidence="5">The sequence shown here is derived from an EMBL/GenBank/DDBJ whole genome shotgun (WGS) entry which is preliminary data.</text>
</comment>
<dbReference type="EMBL" id="RIBY02000003">
    <property type="protein sequence ID" value="KAH9845644.1"/>
    <property type="molecule type" value="Genomic_DNA"/>
</dbReference>
<organism evidence="5 6">
    <name type="scientific">Teratosphaeria destructans</name>
    <dbReference type="NCBI Taxonomy" id="418781"/>
    <lineage>
        <taxon>Eukaryota</taxon>
        <taxon>Fungi</taxon>
        <taxon>Dikarya</taxon>
        <taxon>Ascomycota</taxon>
        <taxon>Pezizomycotina</taxon>
        <taxon>Dothideomycetes</taxon>
        <taxon>Dothideomycetidae</taxon>
        <taxon>Mycosphaerellales</taxon>
        <taxon>Teratosphaeriaceae</taxon>
        <taxon>Teratosphaeria</taxon>
    </lineage>
</organism>
<evidence type="ECO:0000256" key="4">
    <source>
        <dbReference type="SAM" id="MobiDB-lite"/>
    </source>
</evidence>
<keyword evidence="3" id="KW-0539">Nucleus</keyword>
<feature type="compositionally biased region" description="Acidic residues" evidence="4">
    <location>
        <begin position="191"/>
        <end position="237"/>
    </location>
</feature>
<protein>
    <submittedName>
        <fullName evidence="5">DNA-directed RNA polymerase III subunit RPC7-like</fullName>
    </submittedName>
</protein>
<reference evidence="5 6" key="1">
    <citation type="journal article" date="2018" name="IMA Fungus">
        <title>IMA Genome-F 10: Nine draft genome sequences of Claviceps purpurea s.lat., including C. arundinis, C. humidiphila, and C. cf. spartinae, pseudomolecules for the pitch canker pathogen Fusarium circinatum, draft genome of Davidsoniella eucalypti, Grosmannia galeiformis, Quambalaria eucalypti, and Teratosphaeria destructans.</title>
        <authorList>
            <person name="Wingfield B.D."/>
            <person name="Liu M."/>
            <person name="Nguyen H.D."/>
            <person name="Lane F.A."/>
            <person name="Morgan S.W."/>
            <person name="De Vos L."/>
            <person name="Wilken P.M."/>
            <person name="Duong T.A."/>
            <person name="Aylward J."/>
            <person name="Coetzee M.P."/>
            <person name="Dadej K."/>
            <person name="De Beer Z.W."/>
            <person name="Findlay W."/>
            <person name="Havenga M."/>
            <person name="Kolarik M."/>
            <person name="Menzies J.G."/>
            <person name="Naidoo K."/>
            <person name="Pochopski O."/>
            <person name="Shoukouhi P."/>
            <person name="Santana Q.C."/>
            <person name="Seifert K.A."/>
            <person name="Soal N."/>
            <person name="Steenkamp E.T."/>
            <person name="Tatham C.T."/>
            <person name="van der Nest M.A."/>
            <person name="Wingfield M.J."/>
        </authorList>
    </citation>
    <scope>NUCLEOTIDE SEQUENCE [LARGE SCALE GENOMIC DNA]</scope>
    <source>
        <strain evidence="5">CMW44962</strain>
    </source>
</reference>
<keyword evidence="6" id="KW-1185">Reference proteome</keyword>
<name>A0A9W7W719_9PEZI</name>
<dbReference type="PANTHER" id="PTHR15367">
    <property type="entry name" value="DNA-DIRECTED RNA POLYMERASE III"/>
    <property type="match status" value="1"/>
</dbReference>
<feature type="region of interest" description="Disordered" evidence="4">
    <location>
        <begin position="157"/>
        <end position="176"/>
    </location>
</feature>
<sequence>MAFRGGFNGGSRNTGGMMGGQKLPFDIDAGLDDEIAKYRDEDPKKEALAKDPKELYPSYPGGVPRAPPVTAREKQMVRRYREYTPSATRDPCTQARPARSPKMQTGSKRSAAEFNAFEDQETYGKKFQKTEWNGGPDLTKHKFAQPHLFPKDLWTTIGYNPAADPAQANRRKKLTLARPSIVDKLARFDDDAADHDDVEGEEDEAVGAGEDEDGEAADELQDDDFEEDEDDGNDDYNAEQYFDGGDDDFEEGGGGVEEYGGGGGDDGF</sequence>
<feature type="region of interest" description="Disordered" evidence="4">
    <location>
        <begin position="1"/>
        <end position="21"/>
    </location>
</feature>
<dbReference type="Pfam" id="PF11705">
    <property type="entry name" value="RNA_pol_3_Rpc31"/>
    <property type="match status" value="1"/>
</dbReference>
<reference evidence="5 6" key="2">
    <citation type="journal article" date="2021" name="Curr. Genet.">
        <title>Genetic response to nitrogen starvation in the aggressive Eucalyptus foliar pathogen Teratosphaeria destructans.</title>
        <authorList>
            <person name="Havenga M."/>
            <person name="Wingfield B.D."/>
            <person name="Wingfield M.J."/>
            <person name="Dreyer L.L."/>
            <person name="Roets F."/>
            <person name="Aylward J."/>
        </authorList>
    </citation>
    <scope>NUCLEOTIDE SEQUENCE [LARGE SCALE GENOMIC DNA]</scope>
    <source>
        <strain evidence="5">CMW44962</strain>
    </source>
</reference>